<evidence type="ECO:0000256" key="5">
    <source>
        <dbReference type="ARBA" id="ARBA00022619"/>
    </source>
</evidence>
<dbReference type="FunFam" id="2.40.30.20:FF:000004">
    <property type="entry name" value="Riboflavin synthase, alpha subunit"/>
    <property type="match status" value="1"/>
</dbReference>
<feature type="repeat" description="Lumazine-binding" evidence="9">
    <location>
        <begin position="1"/>
        <end position="106"/>
    </location>
</feature>
<evidence type="ECO:0000256" key="3">
    <source>
        <dbReference type="ARBA" id="ARBA00012827"/>
    </source>
</evidence>
<feature type="repeat" description="Lumazine-binding" evidence="9">
    <location>
        <begin position="107"/>
        <end position="203"/>
    </location>
</feature>
<gene>
    <name evidence="11" type="ORF">AMR74_12635</name>
</gene>
<dbReference type="NCBIfam" id="NF006767">
    <property type="entry name" value="PRK09289.1"/>
    <property type="match status" value="1"/>
</dbReference>
<evidence type="ECO:0000256" key="1">
    <source>
        <dbReference type="ARBA" id="ARBA00002803"/>
    </source>
</evidence>
<organism evidence="11 12">
    <name type="scientific">Halorubrum tropicale</name>
    <dbReference type="NCBI Taxonomy" id="1765655"/>
    <lineage>
        <taxon>Archaea</taxon>
        <taxon>Methanobacteriati</taxon>
        <taxon>Methanobacteriota</taxon>
        <taxon>Stenosarchaea group</taxon>
        <taxon>Halobacteria</taxon>
        <taxon>Halobacteriales</taxon>
        <taxon>Haloferacaceae</taxon>
        <taxon>Halorubrum</taxon>
    </lineage>
</organism>
<dbReference type="EMBL" id="LIST01000005">
    <property type="protein sequence ID" value="KOX95781.1"/>
    <property type="molecule type" value="Genomic_DNA"/>
</dbReference>
<dbReference type="AlphaFoldDB" id="A0A0M9AR52"/>
<comment type="pathway">
    <text evidence="2">Cofactor biosynthesis; riboflavin biosynthesis; riboflavin from 2-hydroxy-3-oxobutyl phosphate and 5-amino-6-(D-ribitylamino)uracil: step 2/2.</text>
</comment>
<dbReference type="Pfam" id="PF00677">
    <property type="entry name" value="Lum_binding"/>
    <property type="match status" value="2"/>
</dbReference>
<keyword evidence="6" id="KW-0808">Transferase</keyword>
<dbReference type="GO" id="GO:0009231">
    <property type="term" value="P:riboflavin biosynthetic process"/>
    <property type="evidence" value="ECO:0007669"/>
    <property type="project" value="UniProtKB-KW"/>
</dbReference>
<dbReference type="InterPro" id="IPR023366">
    <property type="entry name" value="ATP_synth_asu-like_sf"/>
</dbReference>
<evidence type="ECO:0000256" key="9">
    <source>
        <dbReference type="PROSITE-ProRule" id="PRU00524"/>
    </source>
</evidence>
<name>A0A0M9AR52_9EURY</name>
<sequence length="210" mass="22512">MFTGIVEGTGAVRSRTETDDGLRLRIGVDGFDDLHHGQSISVSGVCLTVEEYATGGAAEAGGDEPDWFEVFLASETVAKTYLGDVRKGDAVNVERAMPADGRFDGHVVQGHVDTVAEVRGIERVGEDWRFTFAIPEGHGDYLVDKGSVTLDGISLTVAEKRGDEFDVAIIPTTYDLTTLSEKSVGDPVHLEVDVIAKYVENMLDGYAGAD</sequence>
<dbReference type="SUPFAM" id="SSF63380">
    <property type="entry name" value="Riboflavin synthase domain-like"/>
    <property type="match status" value="2"/>
</dbReference>
<evidence type="ECO:0000313" key="12">
    <source>
        <dbReference type="Proteomes" id="UP000037747"/>
    </source>
</evidence>
<dbReference type="PANTHER" id="PTHR21098:SF0">
    <property type="entry name" value="RIBOFLAVIN SYNTHASE"/>
    <property type="match status" value="1"/>
</dbReference>
<dbReference type="NCBIfam" id="TIGR00187">
    <property type="entry name" value="ribE"/>
    <property type="match status" value="1"/>
</dbReference>
<dbReference type="InterPro" id="IPR017938">
    <property type="entry name" value="Riboflavin_synthase-like_b-brl"/>
</dbReference>
<keyword evidence="7" id="KW-0677">Repeat</keyword>
<comment type="function">
    <text evidence="1">Catalyzes the dismutation of two molecules of 6,7-dimethyl-8-ribityllumazine, resulting in the formation of riboflavin and 5-amino-6-(D-ribitylamino)uracil.</text>
</comment>
<evidence type="ECO:0000313" key="11">
    <source>
        <dbReference type="EMBL" id="KOX95781.1"/>
    </source>
</evidence>
<dbReference type="InterPro" id="IPR001783">
    <property type="entry name" value="Lumazine-bd"/>
</dbReference>
<evidence type="ECO:0000256" key="6">
    <source>
        <dbReference type="ARBA" id="ARBA00022679"/>
    </source>
</evidence>
<dbReference type="PATRIC" id="fig|1705389.3.peg.1423"/>
<accession>A0A0M9AR52</accession>
<evidence type="ECO:0000256" key="4">
    <source>
        <dbReference type="ARBA" id="ARBA00013950"/>
    </source>
</evidence>
<proteinExistence type="predicted"/>
<dbReference type="Proteomes" id="UP000037747">
    <property type="component" value="Unassembled WGS sequence"/>
</dbReference>
<dbReference type="PROSITE" id="PS51177">
    <property type="entry name" value="LUMAZINE_BIND"/>
    <property type="match status" value="2"/>
</dbReference>
<dbReference type="PANTHER" id="PTHR21098">
    <property type="entry name" value="RIBOFLAVIN SYNTHASE ALPHA CHAIN"/>
    <property type="match status" value="1"/>
</dbReference>
<evidence type="ECO:0000256" key="8">
    <source>
        <dbReference type="NCBIfam" id="TIGR00187"/>
    </source>
</evidence>
<evidence type="ECO:0000256" key="2">
    <source>
        <dbReference type="ARBA" id="ARBA00004887"/>
    </source>
</evidence>
<feature type="domain" description="Lumazine-binding" evidence="10">
    <location>
        <begin position="1"/>
        <end position="106"/>
    </location>
</feature>
<evidence type="ECO:0000256" key="7">
    <source>
        <dbReference type="ARBA" id="ARBA00022737"/>
    </source>
</evidence>
<feature type="domain" description="Lumazine-binding" evidence="10">
    <location>
        <begin position="107"/>
        <end position="203"/>
    </location>
</feature>
<keyword evidence="5" id="KW-0686">Riboflavin biosynthesis</keyword>
<comment type="caution">
    <text evidence="11">The sequence shown here is derived from an EMBL/GenBank/DDBJ whole genome shotgun (WGS) entry which is preliminary data.</text>
</comment>
<dbReference type="EC" id="2.5.1.9" evidence="3 8"/>
<dbReference type="GO" id="GO:0004746">
    <property type="term" value="F:riboflavin synthase activity"/>
    <property type="evidence" value="ECO:0007669"/>
    <property type="project" value="UniProtKB-UniRule"/>
</dbReference>
<keyword evidence="12" id="KW-1185">Reference proteome</keyword>
<dbReference type="CDD" id="cd00402">
    <property type="entry name" value="Riboflavin_synthase_like"/>
    <property type="match status" value="1"/>
</dbReference>
<evidence type="ECO:0000259" key="10">
    <source>
        <dbReference type="PROSITE" id="PS51177"/>
    </source>
</evidence>
<dbReference type="InterPro" id="IPR026017">
    <property type="entry name" value="Lumazine-bd_dom"/>
</dbReference>
<dbReference type="STRING" id="1765655.AMR74_12635"/>
<dbReference type="OrthoDB" id="10084at2157"/>
<dbReference type="Gene3D" id="2.40.30.20">
    <property type="match status" value="2"/>
</dbReference>
<protein>
    <recommendedName>
        <fullName evidence="4 8">Riboflavin synthase</fullName>
        <ecNumber evidence="3 8">2.5.1.9</ecNumber>
    </recommendedName>
</protein>
<dbReference type="PIRSF" id="PIRSF000498">
    <property type="entry name" value="Riboflavin_syn_A"/>
    <property type="match status" value="1"/>
</dbReference>
<dbReference type="RefSeq" id="WP_053772422.1">
    <property type="nucleotide sequence ID" value="NZ_LIST01000005.1"/>
</dbReference>
<reference evidence="11 12" key="1">
    <citation type="submission" date="2015-08" db="EMBL/GenBank/DDBJ databases">
        <title>Genomes of Isolates from Cabo Rojo, PR.</title>
        <authorList>
            <person name="Sanchez-Nieves R.L."/>
            <person name="Montalvo-Rodriguez R."/>
        </authorList>
    </citation>
    <scope>NUCLEOTIDE SEQUENCE [LARGE SCALE GENOMIC DNA]</scope>
    <source>
        <strain evidence="11 12">5</strain>
    </source>
</reference>